<evidence type="ECO:0000313" key="4">
    <source>
        <dbReference type="EMBL" id="SDR17645.1"/>
    </source>
</evidence>
<proteinExistence type="inferred from homology"/>
<dbReference type="CDD" id="cd24056">
    <property type="entry name" value="ASKHA_NBD_MtPPX1-like"/>
    <property type="match status" value="1"/>
</dbReference>
<accession>A0A1H1GWN6</accession>
<dbReference type="PANTHER" id="PTHR30005:SF0">
    <property type="entry name" value="RETROGRADE REGULATION PROTEIN 2"/>
    <property type="match status" value="1"/>
</dbReference>
<protein>
    <submittedName>
        <fullName evidence="4">Exopolyphosphatase / guanosine-5'-triphosphate,3'-diphosphate pyrophosphatase</fullName>
    </submittedName>
</protein>
<dbReference type="Gene3D" id="3.30.420.150">
    <property type="entry name" value="Exopolyphosphatase. Domain 2"/>
    <property type="match status" value="1"/>
</dbReference>
<name>A0A1H1GWN6_9ACTN</name>
<dbReference type="STRING" id="35622.SAMN04489764_3880"/>
<gene>
    <name evidence="4" type="ORF">SAMN04489764_3880</name>
</gene>
<dbReference type="GO" id="GO:0016462">
    <property type="term" value="F:pyrophosphatase activity"/>
    <property type="evidence" value="ECO:0007669"/>
    <property type="project" value="TreeGrafter"/>
</dbReference>
<dbReference type="PANTHER" id="PTHR30005">
    <property type="entry name" value="EXOPOLYPHOSPHATASE"/>
    <property type="match status" value="1"/>
</dbReference>
<sequence length="332" mass="35232">MSAAEDAAAAMRLGALDIGSTTVHLLVVDVREGARPLPVSSRKDELCLAEHLEDGGRLSEPVVARLRESVGRMLREAEDEGVEDLVAFATSAVREAANGRRVIEELRDGTGVEVRVLSGEEEARLTFLATRRWFGWSAGRLLSLDIGGGSLEISTGVDEEPDVAVSLPLGAGRLTREWFSADPPLAEEVGKLREHVRAEIAPVAGSVARYGRPDRAVATSKTFKLLARIAGAAPPGAGRYVRRTLSRAGLAAVADRLVRCSSAERARLPGVSARRAPQLAAGAIVADVVVDLFELEEVEICPWALREGVVLRRFDAIRSSSGSSGTGCSGIP</sequence>
<dbReference type="InterPro" id="IPR050273">
    <property type="entry name" value="GppA/Ppx_hydrolase"/>
</dbReference>
<keyword evidence="2" id="KW-0378">Hydrolase</keyword>
<dbReference type="AlphaFoldDB" id="A0A1H1GWN6"/>
<feature type="domain" description="Ppx/GppA phosphatase N-terminal" evidence="3">
    <location>
        <begin position="27"/>
        <end position="313"/>
    </location>
</feature>
<evidence type="ECO:0000313" key="5">
    <source>
        <dbReference type="Proteomes" id="UP000217103"/>
    </source>
</evidence>
<dbReference type="Proteomes" id="UP000217103">
    <property type="component" value="Unassembled WGS sequence"/>
</dbReference>
<dbReference type="SUPFAM" id="SSF53067">
    <property type="entry name" value="Actin-like ATPase domain"/>
    <property type="match status" value="2"/>
</dbReference>
<dbReference type="InterPro" id="IPR043129">
    <property type="entry name" value="ATPase_NBD"/>
</dbReference>
<dbReference type="FunFam" id="3.30.420.150:FF:000006">
    <property type="entry name" value="Ppx/GppA family phosphatase"/>
    <property type="match status" value="1"/>
</dbReference>
<dbReference type="EMBL" id="FNKK01000002">
    <property type="protein sequence ID" value="SDR17645.1"/>
    <property type="molecule type" value="Genomic_DNA"/>
</dbReference>
<dbReference type="Gene3D" id="3.30.420.40">
    <property type="match status" value="1"/>
</dbReference>
<reference evidence="4 5" key="1">
    <citation type="submission" date="2016-10" db="EMBL/GenBank/DDBJ databases">
        <authorList>
            <person name="de Groot N.N."/>
        </authorList>
    </citation>
    <scope>NUCLEOTIDE SEQUENCE [LARGE SCALE GENOMIC DNA]</scope>
    <source>
        <strain evidence="4 5">DSM 43794</strain>
    </source>
</reference>
<evidence type="ECO:0000256" key="2">
    <source>
        <dbReference type="ARBA" id="ARBA00022801"/>
    </source>
</evidence>
<organism evidence="4 5">
    <name type="scientific">Thermostaphylospora chromogena</name>
    <dbReference type="NCBI Taxonomy" id="35622"/>
    <lineage>
        <taxon>Bacteria</taxon>
        <taxon>Bacillati</taxon>
        <taxon>Actinomycetota</taxon>
        <taxon>Actinomycetes</taxon>
        <taxon>Streptosporangiales</taxon>
        <taxon>Thermomonosporaceae</taxon>
        <taxon>Thermostaphylospora</taxon>
    </lineage>
</organism>
<keyword evidence="5" id="KW-1185">Reference proteome</keyword>
<evidence type="ECO:0000256" key="1">
    <source>
        <dbReference type="ARBA" id="ARBA00007125"/>
    </source>
</evidence>
<dbReference type="InterPro" id="IPR003695">
    <property type="entry name" value="Ppx_GppA_N"/>
</dbReference>
<dbReference type="Pfam" id="PF02541">
    <property type="entry name" value="Ppx-GppA"/>
    <property type="match status" value="1"/>
</dbReference>
<evidence type="ECO:0000259" key="3">
    <source>
        <dbReference type="Pfam" id="PF02541"/>
    </source>
</evidence>
<comment type="similarity">
    <text evidence="1">Belongs to the GppA/Ppx family.</text>
</comment>